<keyword evidence="2" id="KW-1185">Reference proteome</keyword>
<dbReference type="InterPro" id="IPR008775">
    <property type="entry name" value="Phytyl_CoA_dOase-like"/>
</dbReference>
<feature type="region of interest" description="Disordered" evidence="1">
    <location>
        <begin position="309"/>
        <end position="354"/>
    </location>
</feature>
<proteinExistence type="predicted"/>
<dbReference type="PANTHER" id="PTHR31630">
    <property type="entry name" value="PHYTANOYL-COA DIOXYGENASE-RELATED-RELATED"/>
    <property type="match status" value="1"/>
</dbReference>
<protein>
    <submittedName>
        <fullName evidence="3">Uncharacterized protein LOC101855975</fullName>
    </submittedName>
</protein>
<name>A0ABM0K3M1_APLCA</name>
<gene>
    <name evidence="3" type="primary">LOC101855975</name>
</gene>
<evidence type="ECO:0000313" key="2">
    <source>
        <dbReference type="Proteomes" id="UP000694888"/>
    </source>
</evidence>
<dbReference type="SUPFAM" id="SSF51197">
    <property type="entry name" value="Clavaminate synthase-like"/>
    <property type="match status" value="1"/>
</dbReference>
<dbReference type="PANTHER" id="PTHR31630:SF6">
    <property type="entry name" value="PHYTANOYL-COA DIOXYGENASE-RELATED"/>
    <property type="match status" value="1"/>
</dbReference>
<sequence>MEVSSELRKSILKDLDERGFCVVPGVIEEADCDQILAKYKAWLSHFGEEDFPKNRRTVIHGYGACQMEPTWEIRLKAKPVFASVWGTEKLLSSMDGIGLQRPAQQKQDFDTGIFWFHCDQACTKVGVHSYQGALYLEATTQEDYCFRVIEGSHKKHQEFFPLFPKAMVKSEKKEFCMLTKEQTKWFYDNGCKVTNVEVPKGGMVLWDSRTMHDTKRPSKGLQNEERWRALAFVSMTPAAWATEADLKVKLEAYEGLEPTAHWGSRGVKILRFMGEAEHPGKDMSKLKLTQHPAVAKSPEVRRLVGIDRYDFDDGQPNGPDLPVYNAPSGIQISRKRKASFTQKSKGRKSKVARK</sequence>
<evidence type="ECO:0000256" key="1">
    <source>
        <dbReference type="SAM" id="MobiDB-lite"/>
    </source>
</evidence>
<dbReference type="RefSeq" id="XP_005107980.2">
    <property type="nucleotide sequence ID" value="XM_005107923.3"/>
</dbReference>
<organism evidence="2 3">
    <name type="scientific">Aplysia californica</name>
    <name type="common">California sea hare</name>
    <dbReference type="NCBI Taxonomy" id="6500"/>
    <lineage>
        <taxon>Eukaryota</taxon>
        <taxon>Metazoa</taxon>
        <taxon>Spiralia</taxon>
        <taxon>Lophotrochozoa</taxon>
        <taxon>Mollusca</taxon>
        <taxon>Gastropoda</taxon>
        <taxon>Heterobranchia</taxon>
        <taxon>Euthyneura</taxon>
        <taxon>Tectipleura</taxon>
        <taxon>Aplysiida</taxon>
        <taxon>Aplysioidea</taxon>
        <taxon>Aplysiidae</taxon>
        <taxon>Aplysia</taxon>
    </lineage>
</organism>
<evidence type="ECO:0000313" key="3">
    <source>
        <dbReference type="RefSeq" id="XP_005107980.2"/>
    </source>
</evidence>
<dbReference type="Pfam" id="PF05721">
    <property type="entry name" value="PhyH"/>
    <property type="match status" value="1"/>
</dbReference>
<dbReference type="Gene3D" id="2.60.120.620">
    <property type="entry name" value="q2cbj1_9rhob like domain"/>
    <property type="match status" value="1"/>
</dbReference>
<feature type="compositionally biased region" description="Basic residues" evidence="1">
    <location>
        <begin position="333"/>
        <end position="354"/>
    </location>
</feature>
<dbReference type="Proteomes" id="UP000694888">
    <property type="component" value="Unplaced"/>
</dbReference>
<accession>A0ABM0K3M1</accession>
<reference evidence="3" key="1">
    <citation type="submission" date="2025-08" db="UniProtKB">
        <authorList>
            <consortium name="RefSeq"/>
        </authorList>
    </citation>
    <scope>IDENTIFICATION</scope>
</reference>
<dbReference type="GeneID" id="101855975"/>